<dbReference type="PANTHER" id="PTHR36434:SF1">
    <property type="entry name" value="MEMBRANE PROTEASE YUGP-RELATED"/>
    <property type="match status" value="1"/>
</dbReference>
<dbReference type="InterPro" id="IPR007395">
    <property type="entry name" value="Zn_peptidase_2"/>
</dbReference>
<proteinExistence type="predicted"/>
<keyword evidence="3" id="KW-1185">Reference proteome</keyword>
<evidence type="ECO:0000313" key="2">
    <source>
        <dbReference type="EMBL" id="MFC5455690.1"/>
    </source>
</evidence>
<feature type="transmembrane region" description="Helical" evidence="1">
    <location>
        <begin position="145"/>
        <end position="167"/>
    </location>
</feature>
<dbReference type="Pfam" id="PF04298">
    <property type="entry name" value="Zn_peptidase_2"/>
    <property type="match status" value="1"/>
</dbReference>
<organism evidence="2 3">
    <name type="scientific">Prosthecobacter fluviatilis</name>
    <dbReference type="NCBI Taxonomy" id="445931"/>
    <lineage>
        <taxon>Bacteria</taxon>
        <taxon>Pseudomonadati</taxon>
        <taxon>Verrucomicrobiota</taxon>
        <taxon>Verrucomicrobiia</taxon>
        <taxon>Verrucomicrobiales</taxon>
        <taxon>Verrucomicrobiaceae</taxon>
        <taxon>Prosthecobacter</taxon>
    </lineage>
</organism>
<dbReference type="PANTHER" id="PTHR36434">
    <property type="entry name" value="MEMBRANE PROTEASE YUGP-RELATED"/>
    <property type="match status" value="1"/>
</dbReference>
<feature type="transmembrane region" description="Helical" evidence="1">
    <location>
        <begin position="118"/>
        <end position="139"/>
    </location>
</feature>
<reference evidence="3" key="1">
    <citation type="journal article" date="2019" name="Int. J. Syst. Evol. Microbiol.">
        <title>The Global Catalogue of Microorganisms (GCM) 10K type strain sequencing project: providing services to taxonomists for standard genome sequencing and annotation.</title>
        <authorList>
            <consortium name="The Broad Institute Genomics Platform"/>
            <consortium name="The Broad Institute Genome Sequencing Center for Infectious Disease"/>
            <person name="Wu L."/>
            <person name="Ma J."/>
        </authorList>
    </citation>
    <scope>NUCLEOTIDE SEQUENCE [LARGE SCALE GENOMIC DNA]</scope>
    <source>
        <strain evidence="3">CGMCC 4.1469</strain>
    </source>
</reference>
<protein>
    <submittedName>
        <fullName evidence="2">Zinc metallopeptidase</fullName>
    </submittedName>
</protein>
<evidence type="ECO:0000256" key="1">
    <source>
        <dbReference type="SAM" id="Phobius"/>
    </source>
</evidence>
<feature type="transmembrane region" description="Helical" evidence="1">
    <location>
        <begin position="6"/>
        <end position="23"/>
    </location>
</feature>
<evidence type="ECO:0000313" key="3">
    <source>
        <dbReference type="Proteomes" id="UP001596052"/>
    </source>
</evidence>
<dbReference type="EMBL" id="JBHSMQ010000004">
    <property type="protein sequence ID" value="MFC5455690.1"/>
    <property type="molecule type" value="Genomic_DNA"/>
</dbReference>
<dbReference type="Proteomes" id="UP001596052">
    <property type="component" value="Unassembled WGS sequence"/>
</dbReference>
<comment type="caution">
    <text evidence="2">The sequence shown here is derived from an EMBL/GenBank/DDBJ whole genome shotgun (WGS) entry which is preliminary data.</text>
</comment>
<accession>A0ABW0KQF0</accession>
<sequence>MYIDPLYLLLFLGTMALSFFASWRVKSAYSRYSQVPARSGFTGAQIAQRILDINGIRDVSIHPIQGQLSDHYDPGNKQLMLSEENYYGTNVAALGVAAHECGHAIQHQQLYAPLQWRMAAVGITTLAGQIIPFVGFGLLYFAPKIALPILALCFGVVMLFQLITLPVEFDATARAKRILASTGAIAPGEETAAMSRVLDAAALTYVAAFISALGTFLYYAMLLLGGNRRED</sequence>
<keyword evidence="1" id="KW-0812">Transmembrane</keyword>
<keyword evidence="1" id="KW-0472">Membrane</keyword>
<name>A0ABW0KQF0_9BACT</name>
<keyword evidence="1" id="KW-1133">Transmembrane helix</keyword>
<gene>
    <name evidence="2" type="ORF">ACFQDI_12550</name>
</gene>
<feature type="transmembrane region" description="Helical" evidence="1">
    <location>
        <begin position="202"/>
        <end position="221"/>
    </location>
</feature>
<dbReference type="RefSeq" id="WP_377167017.1">
    <property type="nucleotide sequence ID" value="NZ_JBHSMQ010000004.1"/>
</dbReference>